<comment type="catalytic activity">
    <reaction evidence="1">
        <text>L-glutamyl-tRNA(Gln) + L-glutamine + ATP + H2O = L-glutaminyl-tRNA(Gln) + L-glutamate + ADP + phosphate + H(+)</text>
        <dbReference type="Rhea" id="RHEA:17521"/>
        <dbReference type="Rhea" id="RHEA-COMP:9681"/>
        <dbReference type="Rhea" id="RHEA-COMP:9684"/>
        <dbReference type="ChEBI" id="CHEBI:15377"/>
        <dbReference type="ChEBI" id="CHEBI:15378"/>
        <dbReference type="ChEBI" id="CHEBI:29985"/>
        <dbReference type="ChEBI" id="CHEBI:30616"/>
        <dbReference type="ChEBI" id="CHEBI:43474"/>
        <dbReference type="ChEBI" id="CHEBI:58359"/>
        <dbReference type="ChEBI" id="CHEBI:78520"/>
        <dbReference type="ChEBI" id="CHEBI:78521"/>
        <dbReference type="ChEBI" id="CHEBI:456216"/>
    </reaction>
</comment>
<organism evidence="2 3">
    <name type="scientific">Saccoglossus kowalevskii</name>
    <name type="common">Acorn worm</name>
    <dbReference type="NCBI Taxonomy" id="10224"/>
    <lineage>
        <taxon>Eukaryota</taxon>
        <taxon>Metazoa</taxon>
        <taxon>Hemichordata</taxon>
        <taxon>Enteropneusta</taxon>
        <taxon>Harrimaniidae</taxon>
        <taxon>Saccoglossus</taxon>
    </lineage>
</organism>
<dbReference type="NCBIfam" id="TIGR00135">
    <property type="entry name" value="gatC"/>
    <property type="match status" value="1"/>
</dbReference>
<keyword evidence="1" id="KW-0436">Ligase</keyword>
<keyword evidence="1" id="KW-0496">Mitochondrion</keyword>
<gene>
    <name evidence="3" type="primary">LOC100367210</name>
</gene>
<proteinExistence type="inferred from homology"/>
<dbReference type="Proteomes" id="UP000694865">
    <property type="component" value="Unplaced"/>
</dbReference>
<sequence>MNMLTKVVYFVTRSLPWLAVRGMSSKIPKEPTWDEIDPDKLPDERKIDSETVRKLERLALVKFSDEAGIERLSRAVRFADQLLLVDTEGVEPMDTVLEDRALYLREDIANEGFCMEEVMKNAEKTFEEYFVAPPGK</sequence>
<comment type="subcellular location">
    <subcellularLocation>
        <location evidence="1">Mitochondrion</location>
    </subcellularLocation>
</comment>
<keyword evidence="1" id="KW-0547">Nucleotide-binding</keyword>
<dbReference type="InterPro" id="IPR036113">
    <property type="entry name" value="Asp/Glu-ADT_sf_sub_c"/>
</dbReference>
<dbReference type="HAMAP" id="MF_00122">
    <property type="entry name" value="GatC"/>
    <property type="match status" value="1"/>
</dbReference>
<dbReference type="GeneID" id="100367210"/>
<dbReference type="PANTHER" id="PTHR15004:SF0">
    <property type="entry name" value="GLUTAMYL-TRNA(GLN) AMIDOTRANSFERASE SUBUNIT C, MITOCHONDRIAL"/>
    <property type="match status" value="1"/>
</dbReference>
<comment type="function">
    <text evidence="1">Allows the formation of correctly charged Gln-tRNA(Gln) through the transamidation of misacylated Glu-tRNA(Gln) in the mitochondria. The reaction takes place in the presence of glutamine and ATP through an activated gamma-phospho-Glu-tRNA(Gln).</text>
</comment>
<keyword evidence="1" id="KW-0648">Protein biosynthesis</keyword>
<dbReference type="RefSeq" id="XP_006815815.1">
    <property type="nucleotide sequence ID" value="XM_006815752.1"/>
</dbReference>
<accession>A0ABM0M724</accession>
<comment type="similarity">
    <text evidence="1">Belongs to the GatC family.</text>
</comment>
<evidence type="ECO:0000313" key="3">
    <source>
        <dbReference type="RefSeq" id="XP_006815815.1"/>
    </source>
</evidence>
<evidence type="ECO:0000256" key="1">
    <source>
        <dbReference type="HAMAP-Rule" id="MF_03149"/>
    </source>
</evidence>
<dbReference type="InterPro" id="IPR003837">
    <property type="entry name" value="GatC"/>
</dbReference>
<keyword evidence="1" id="KW-0067">ATP-binding</keyword>
<dbReference type="EC" id="6.3.5.-" evidence="1"/>
<dbReference type="PANTHER" id="PTHR15004">
    <property type="entry name" value="GLUTAMYL-TRNA(GLN) AMIDOTRANSFERASE SUBUNIT C, MITOCHONDRIAL"/>
    <property type="match status" value="1"/>
</dbReference>
<keyword evidence="2" id="KW-1185">Reference proteome</keyword>
<reference evidence="3" key="1">
    <citation type="submission" date="2025-08" db="UniProtKB">
        <authorList>
            <consortium name="RefSeq"/>
        </authorList>
    </citation>
    <scope>IDENTIFICATION</scope>
    <source>
        <tissue evidence="3">Testes</tissue>
    </source>
</reference>
<dbReference type="Pfam" id="PF02686">
    <property type="entry name" value="GatC"/>
    <property type="match status" value="1"/>
</dbReference>
<protein>
    <recommendedName>
        <fullName evidence="1">Glutamyl-tRNA(Gln) amidotransferase subunit C, mitochondrial</fullName>
        <shortName evidence="1">Glu-AdT subunit C</shortName>
        <ecNumber evidence="1">6.3.5.-</ecNumber>
    </recommendedName>
</protein>
<comment type="subunit">
    <text evidence="1">Subunit of the heterotrimeric GatCAB amidotransferase (AdT) complex, composed of A, B and C subunits.</text>
</comment>
<dbReference type="SUPFAM" id="SSF141000">
    <property type="entry name" value="Glu-tRNAGln amidotransferase C subunit"/>
    <property type="match status" value="1"/>
</dbReference>
<evidence type="ECO:0000313" key="2">
    <source>
        <dbReference type="Proteomes" id="UP000694865"/>
    </source>
</evidence>
<name>A0ABM0M724_SACKO</name>